<dbReference type="AlphaFoldDB" id="A0A9J5Z8N0"/>
<keyword evidence="8" id="KW-1185">Reference proteome</keyword>
<reference evidence="7 8" key="1">
    <citation type="submission" date="2020-09" db="EMBL/GenBank/DDBJ databases">
        <title>De no assembly of potato wild relative species, Solanum commersonii.</title>
        <authorList>
            <person name="Cho K."/>
        </authorList>
    </citation>
    <scope>NUCLEOTIDE SEQUENCE [LARGE SCALE GENOMIC DNA]</scope>
    <source>
        <strain evidence="7">LZ3.2</strain>
        <tissue evidence="7">Leaf</tissue>
    </source>
</reference>
<protein>
    <recommendedName>
        <fullName evidence="6">BHLH domain-containing protein</fullName>
    </recommendedName>
</protein>
<dbReference type="SMART" id="SM00353">
    <property type="entry name" value="HLH"/>
    <property type="match status" value="1"/>
</dbReference>
<comment type="subcellular location">
    <subcellularLocation>
        <location evidence="1">Nucleus</location>
    </subcellularLocation>
</comment>
<dbReference type="InterPro" id="IPR031066">
    <property type="entry name" value="bHLH_ALC-like_plant"/>
</dbReference>
<sequence length="203" mass="23010">MLKGEVYLLARFGGCYIAEIETNNGSGITSRRNEDGFHQYSKTSCIEMHKMNERRRRYRIAKKMKVLEELIPNCNKSNRASVLDQAIQHIQALQHQVQVMSMDRIRASTLVAAERNQIMQSTLHFNPYMPIMPRIGAIGYIFGFGKSFTNSNMFCSNFSPMLSTGSQFPFLPLSVTNNLLHPVPIMEAFTRGSASVAPPEKRD</sequence>
<organism evidence="7 8">
    <name type="scientific">Solanum commersonii</name>
    <name type="common">Commerson's wild potato</name>
    <name type="synonym">Commerson's nightshade</name>
    <dbReference type="NCBI Taxonomy" id="4109"/>
    <lineage>
        <taxon>Eukaryota</taxon>
        <taxon>Viridiplantae</taxon>
        <taxon>Streptophyta</taxon>
        <taxon>Embryophyta</taxon>
        <taxon>Tracheophyta</taxon>
        <taxon>Spermatophyta</taxon>
        <taxon>Magnoliopsida</taxon>
        <taxon>eudicotyledons</taxon>
        <taxon>Gunneridae</taxon>
        <taxon>Pentapetalae</taxon>
        <taxon>asterids</taxon>
        <taxon>lamiids</taxon>
        <taxon>Solanales</taxon>
        <taxon>Solanaceae</taxon>
        <taxon>Solanoideae</taxon>
        <taxon>Solaneae</taxon>
        <taxon>Solanum</taxon>
    </lineage>
</organism>
<name>A0A9J5Z8N0_SOLCO</name>
<evidence type="ECO:0000313" key="7">
    <source>
        <dbReference type="EMBL" id="KAG5608280.1"/>
    </source>
</evidence>
<keyword evidence="3" id="KW-0238">DNA-binding</keyword>
<dbReference type="PANTHER" id="PTHR45855">
    <property type="entry name" value="TRANSCRIPTION FACTOR PIF1-RELATED"/>
    <property type="match status" value="1"/>
</dbReference>
<evidence type="ECO:0000256" key="5">
    <source>
        <dbReference type="ARBA" id="ARBA00023242"/>
    </source>
</evidence>
<dbReference type="PANTHER" id="PTHR45855:SF70">
    <property type="entry name" value="TRANSCRIPTION FACTOR PIF1-LIKE ISOFORM X1"/>
    <property type="match status" value="1"/>
</dbReference>
<dbReference type="PROSITE" id="PS50888">
    <property type="entry name" value="BHLH"/>
    <property type="match status" value="1"/>
</dbReference>
<comment type="caution">
    <text evidence="7">The sequence shown here is derived from an EMBL/GenBank/DDBJ whole genome shotgun (WGS) entry which is preliminary data.</text>
</comment>
<dbReference type="Gene3D" id="4.10.280.10">
    <property type="entry name" value="Helix-loop-helix DNA-binding domain"/>
    <property type="match status" value="1"/>
</dbReference>
<keyword evidence="2" id="KW-0805">Transcription regulation</keyword>
<proteinExistence type="predicted"/>
<dbReference type="Proteomes" id="UP000824120">
    <property type="component" value="Chromosome 4"/>
</dbReference>
<keyword evidence="5" id="KW-0539">Nucleus</keyword>
<dbReference type="GO" id="GO:0003677">
    <property type="term" value="F:DNA binding"/>
    <property type="evidence" value="ECO:0007669"/>
    <property type="project" value="UniProtKB-KW"/>
</dbReference>
<evidence type="ECO:0000256" key="2">
    <source>
        <dbReference type="ARBA" id="ARBA00023015"/>
    </source>
</evidence>
<feature type="domain" description="BHLH" evidence="6">
    <location>
        <begin position="44"/>
        <end position="93"/>
    </location>
</feature>
<evidence type="ECO:0000256" key="4">
    <source>
        <dbReference type="ARBA" id="ARBA00023163"/>
    </source>
</evidence>
<evidence type="ECO:0000256" key="3">
    <source>
        <dbReference type="ARBA" id="ARBA00023125"/>
    </source>
</evidence>
<keyword evidence="4" id="KW-0804">Transcription</keyword>
<dbReference type="GO" id="GO:0046983">
    <property type="term" value="F:protein dimerization activity"/>
    <property type="evidence" value="ECO:0007669"/>
    <property type="project" value="InterPro"/>
</dbReference>
<dbReference type="InterPro" id="IPR036638">
    <property type="entry name" value="HLH_DNA-bd_sf"/>
</dbReference>
<dbReference type="EMBL" id="JACXVP010000004">
    <property type="protein sequence ID" value="KAG5608280.1"/>
    <property type="molecule type" value="Genomic_DNA"/>
</dbReference>
<evidence type="ECO:0000256" key="1">
    <source>
        <dbReference type="ARBA" id="ARBA00004123"/>
    </source>
</evidence>
<dbReference type="Pfam" id="PF00010">
    <property type="entry name" value="HLH"/>
    <property type="match status" value="1"/>
</dbReference>
<gene>
    <name evidence="7" type="ORF">H5410_019561</name>
</gene>
<dbReference type="InterPro" id="IPR011598">
    <property type="entry name" value="bHLH_dom"/>
</dbReference>
<accession>A0A9J5Z8N0</accession>
<evidence type="ECO:0000313" key="8">
    <source>
        <dbReference type="Proteomes" id="UP000824120"/>
    </source>
</evidence>
<evidence type="ECO:0000259" key="6">
    <source>
        <dbReference type="PROSITE" id="PS50888"/>
    </source>
</evidence>
<dbReference type="OrthoDB" id="1305431at2759"/>
<dbReference type="GO" id="GO:0005634">
    <property type="term" value="C:nucleus"/>
    <property type="evidence" value="ECO:0007669"/>
    <property type="project" value="UniProtKB-SubCell"/>
</dbReference>
<dbReference type="SUPFAM" id="SSF47459">
    <property type="entry name" value="HLH, helix-loop-helix DNA-binding domain"/>
    <property type="match status" value="1"/>
</dbReference>